<gene>
    <name evidence="1" type="ORF">QCA50_013133</name>
</gene>
<proteinExistence type="predicted"/>
<organism evidence="1 2">
    <name type="scientific">Cerrena zonata</name>
    <dbReference type="NCBI Taxonomy" id="2478898"/>
    <lineage>
        <taxon>Eukaryota</taxon>
        <taxon>Fungi</taxon>
        <taxon>Dikarya</taxon>
        <taxon>Basidiomycota</taxon>
        <taxon>Agaricomycotina</taxon>
        <taxon>Agaricomycetes</taxon>
        <taxon>Polyporales</taxon>
        <taxon>Cerrenaceae</taxon>
        <taxon>Cerrena</taxon>
    </lineage>
</organism>
<evidence type="ECO:0000313" key="1">
    <source>
        <dbReference type="EMBL" id="KAK7683757.1"/>
    </source>
</evidence>
<reference evidence="1 2" key="1">
    <citation type="submission" date="2022-09" db="EMBL/GenBank/DDBJ databases">
        <authorList>
            <person name="Palmer J.M."/>
        </authorList>
    </citation>
    <scope>NUCLEOTIDE SEQUENCE [LARGE SCALE GENOMIC DNA]</scope>
    <source>
        <strain evidence="1 2">DSM 7382</strain>
    </source>
</reference>
<comment type="caution">
    <text evidence="1">The sequence shown here is derived from an EMBL/GenBank/DDBJ whole genome shotgun (WGS) entry which is preliminary data.</text>
</comment>
<protein>
    <submittedName>
        <fullName evidence="1">Uncharacterized protein</fullName>
    </submittedName>
</protein>
<dbReference type="EMBL" id="JASBNA010000029">
    <property type="protein sequence ID" value="KAK7683757.1"/>
    <property type="molecule type" value="Genomic_DNA"/>
</dbReference>
<name>A0AAW0G2G8_9APHY</name>
<evidence type="ECO:0000313" key="2">
    <source>
        <dbReference type="Proteomes" id="UP001385951"/>
    </source>
</evidence>
<sequence length="231" mass="26623">MGQMIFSNTLTIDDQTPVGMYETDMSFDHLLLYHELWRALLNGQSLPRRRAPLPVELIRIISQQADLVVLDRELTHVHFEGIEVSARDHHVVSKLWFISHPFDKVKMVHVAGVQLATESHDQGWASHLDQGSWTWFDMAIIPFPPLQNTTRDDLAQASLWRKSHHNVVATMSPRELEGPVVTTDDEMWNNLQNDQLYAIVIRANARFAGWTNHAKKGELRVWKYFEPIVGL</sequence>
<dbReference type="AlphaFoldDB" id="A0AAW0G2G8"/>
<keyword evidence="2" id="KW-1185">Reference proteome</keyword>
<dbReference type="Proteomes" id="UP001385951">
    <property type="component" value="Unassembled WGS sequence"/>
</dbReference>
<accession>A0AAW0G2G8</accession>